<evidence type="ECO:0000313" key="2">
    <source>
        <dbReference type="Proteomes" id="UP001501072"/>
    </source>
</evidence>
<dbReference type="RefSeq" id="WP_067389130.1">
    <property type="nucleotide sequence ID" value="NZ_BAAAHU010000044.1"/>
</dbReference>
<comment type="caution">
    <text evidence="1">The sequence shown here is derived from an EMBL/GenBank/DDBJ whole genome shotgun (WGS) entry which is preliminary data.</text>
</comment>
<name>A0ABP4DPN9_9ACTN</name>
<proteinExistence type="predicted"/>
<gene>
    <name evidence="1" type="ORF">GCM10009564_39550</name>
</gene>
<dbReference type="Proteomes" id="UP001501072">
    <property type="component" value="Unassembled WGS sequence"/>
</dbReference>
<organism evidence="1 2">
    <name type="scientific">Streptomyces thermogriseus</name>
    <dbReference type="NCBI Taxonomy" id="75292"/>
    <lineage>
        <taxon>Bacteria</taxon>
        <taxon>Bacillati</taxon>
        <taxon>Actinomycetota</taxon>
        <taxon>Actinomycetes</taxon>
        <taxon>Kitasatosporales</taxon>
        <taxon>Streptomycetaceae</taxon>
        <taxon>Streptomyces</taxon>
    </lineage>
</organism>
<protein>
    <submittedName>
        <fullName evidence="1">Uncharacterized protein</fullName>
    </submittedName>
</protein>
<keyword evidence="2" id="KW-1185">Reference proteome</keyword>
<reference evidence="2" key="1">
    <citation type="journal article" date="2019" name="Int. J. Syst. Evol. Microbiol.">
        <title>The Global Catalogue of Microorganisms (GCM) 10K type strain sequencing project: providing services to taxonomists for standard genome sequencing and annotation.</title>
        <authorList>
            <consortium name="The Broad Institute Genomics Platform"/>
            <consortium name="The Broad Institute Genome Sequencing Center for Infectious Disease"/>
            <person name="Wu L."/>
            <person name="Ma J."/>
        </authorList>
    </citation>
    <scope>NUCLEOTIDE SEQUENCE [LARGE SCALE GENOMIC DNA]</scope>
    <source>
        <strain evidence="2">JCM 11269</strain>
    </source>
</reference>
<dbReference type="EMBL" id="BAAAHU010000044">
    <property type="protein sequence ID" value="GAA1013306.1"/>
    <property type="molecule type" value="Genomic_DNA"/>
</dbReference>
<accession>A0ABP4DPN9</accession>
<sequence length="108" mass="12226">MPLEPYEEVSHPSFEEEAAKEFSFTQLGPGTAELRGPCPRCRTVIRVPVVTSTYKSFRLWRRSRAQQLPPPGEVHEEIVICTCEEDHPGRPADRIGCGAFWRLEITSA</sequence>
<evidence type="ECO:0000313" key="1">
    <source>
        <dbReference type="EMBL" id="GAA1013306.1"/>
    </source>
</evidence>